<feature type="region of interest" description="Disordered" evidence="1">
    <location>
        <begin position="82"/>
        <end position="101"/>
    </location>
</feature>
<protein>
    <submittedName>
        <fullName evidence="2">Structural protein</fullName>
    </submittedName>
</protein>
<feature type="compositionally biased region" description="Basic and acidic residues" evidence="1">
    <location>
        <begin position="175"/>
        <end position="221"/>
    </location>
</feature>
<name>A0A4Y5JUS2_9CAUD</name>
<gene>
    <name evidence="2" type="ORF">EST35_0038</name>
</gene>
<reference evidence="3" key="1">
    <citation type="journal article" date="2020" name="bioRxiv">
        <title>Integrative omics analysis of Pseudomonas aeruginosa virus PA5oct highlights the molecular complexity of jumbo phages.</title>
        <authorList>
            <person name="Lood C."/>
            <person name="Danis-Wlodarczyk K."/>
            <person name="Blasdel B.G."/>
            <person name="Jang H.B."/>
            <person name="Vandenheuvel D."/>
            <person name="Briers Y."/>
            <person name="Noben J.-P."/>
            <person name="van Noort V."/>
            <person name="Drulis-Kawa Z."/>
            <person name="Lavigne R."/>
        </authorList>
    </citation>
    <scope>NUCLEOTIDE SEQUENCE [LARGE SCALE GENOMIC DNA]</scope>
</reference>
<dbReference type="Proteomes" id="UP000316733">
    <property type="component" value="Segment"/>
</dbReference>
<evidence type="ECO:0000313" key="3">
    <source>
        <dbReference type="Proteomes" id="UP000316733"/>
    </source>
</evidence>
<sequence>MSVHITRQRTDKQHVLALAINGVVIGQTMATYTTPSKRTWSATAEVELADGTVVQFEKKEVFSAIRITREIEQALDGKELAAKYTPEPKVPGQKGPKPLTDESRLSNAIAIVKAAITHTGFDEATLVFDGVDKATFEQNSTSVGNKLRRLGFVFELGAGKANSGKGFLINRKAQAEAEAAERKAKRDAEKKEREEKAAAAKREADERKAKREAERAEKVAEKNAAIAGAAQESK</sequence>
<evidence type="ECO:0000313" key="2">
    <source>
        <dbReference type="EMBL" id="QCG75921.1"/>
    </source>
</evidence>
<organism evidence="2 3">
    <name type="scientific">Pseudomonas phage vB_PaeM_PA5oct</name>
    <dbReference type="NCBI Taxonomy" id="2163605"/>
    <lineage>
        <taxon>Viruses</taxon>
        <taxon>Duplodnaviria</taxon>
        <taxon>Heunggongvirae</taxon>
        <taxon>Uroviricota</taxon>
        <taxon>Caudoviricetes</taxon>
        <taxon>Arenbergviridae</taxon>
        <taxon>Wroclawvirus</taxon>
        <taxon>Wroclawvirus PA5oct</taxon>
    </lineage>
</organism>
<proteinExistence type="predicted"/>
<dbReference type="EMBL" id="MK797984">
    <property type="protein sequence ID" value="QCG75921.1"/>
    <property type="molecule type" value="Genomic_DNA"/>
</dbReference>
<evidence type="ECO:0000256" key="1">
    <source>
        <dbReference type="SAM" id="MobiDB-lite"/>
    </source>
</evidence>
<keyword evidence="3" id="KW-1185">Reference proteome</keyword>
<accession>A0A4Y5JUS2</accession>
<feature type="region of interest" description="Disordered" evidence="1">
    <location>
        <begin position="175"/>
        <end position="234"/>
    </location>
</feature>